<proteinExistence type="inferred from homology"/>
<sequence>MSEASLFKDVEALVFDVFGTVVDWYGSVIREMANRSLSSSSEELKQFTEKDWADFVVEWRKGYYSLTRQISEGMDGPRNADILHRQILNSMLEKDKWSVLKRVFDEKELQDINMIWHHLDGWADSSKGIVNLRKKFVVSTLTNGNVRLMADMAKHADLHWDVILSSEMMGTYKPNPAVYNGALHYLSVKPEQCAMVAAHIYDLRAAAKQGLRTVYVRRETEDSAEDRASVKSKKEGGEVDIVVDSLEELAILLGCV</sequence>
<evidence type="ECO:0000313" key="4">
    <source>
        <dbReference type="Proteomes" id="UP000217199"/>
    </source>
</evidence>
<dbReference type="PANTHER" id="PTHR43316">
    <property type="entry name" value="HYDROLASE, HALOACID DELAHOGENASE-RELATED"/>
    <property type="match status" value="1"/>
</dbReference>
<dbReference type="GO" id="GO:0019120">
    <property type="term" value="F:hydrolase activity, acting on acid halide bonds, in C-halide compounds"/>
    <property type="evidence" value="ECO:0007669"/>
    <property type="project" value="InterPro"/>
</dbReference>
<dbReference type="Gene3D" id="3.40.50.1000">
    <property type="entry name" value="HAD superfamily/HAD-like"/>
    <property type="match status" value="1"/>
</dbReference>
<reference evidence="3 4" key="1">
    <citation type="journal article" date="2017" name="Mol. Ecol.">
        <title>Comparative and population genomic landscape of Phellinus noxius: A hypervariable fungus causing root rot in trees.</title>
        <authorList>
            <person name="Chung C.L."/>
            <person name="Lee T.J."/>
            <person name="Akiba M."/>
            <person name="Lee H.H."/>
            <person name="Kuo T.H."/>
            <person name="Liu D."/>
            <person name="Ke H.M."/>
            <person name="Yokoi T."/>
            <person name="Roa M.B."/>
            <person name="Lu M.J."/>
            <person name="Chang Y.Y."/>
            <person name="Ann P.J."/>
            <person name="Tsai J.N."/>
            <person name="Chen C.Y."/>
            <person name="Tzean S.S."/>
            <person name="Ota Y."/>
            <person name="Hattori T."/>
            <person name="Sahashi N."/>
            <person name="Liou R.F."/>
            <person name="Kikuchi T."/>
            <person name="Tsai I.J."/>
        </authorList>
    </citation>
    <scope>NUCLEOTIDE SEQUENCE [LARGE SCALE GENOMIC DNA]</scope>
    <source>
        <strain evidence="3 4">FFPRI411160</strain>
    </source>
</reference>
<dbReference type="InterPro" id="IPR023214">
    <property type="entry name" value="HAD_sf"/>
</dbReference>
<dbReference type="NCBIfam" id="TIGR01493">
    <property type="entry name" value="HAD-SF-IA-v2"/>
    <property type="match status" value="1"/>
</dbReference>
<protein>
    <submittedName>
        <fullName evidence="3">Haloacid dehalogenase</fullName>
    </submittedName>
</protein>
<dbReference type="InParanoid" id="A0A286UWJ2"/>
<dbReference type="Proteomes" id="UP000217199">
    <property type="component" value="Unassembled WGS sequence"/>
</dbReference>
<dbReference type="PANTHER" id="PTHR43316:SF3">
    <property type="entry name" value="HALOACID DEHALOGENASE, TYPE II (AFU_ORTHOLOGUE AFUA_2G07750)-RELATED"/>
    <property type="match status" value="1"/>
</dbReference>
<dbReference type="GO" id="GO:0016791">
    <property type="term" value="F:phosphatase activity"/>
    <property type="evidence" value="ECO:0007669"/>
    <property type="project" value="UniProtKB-ARBA"/>
</dbReference>
<evidence type="ECO:0000256" key="2">
    <source>
        <dbReference type="ARBA" id="ARBA00022801"/>
    </source>
</evidence>
<keyword evidence="2" id="KW-0378">Hydrolase</keyword>
<dbReference type="Pfam" id="PF00702">
    <property type="entry name" value="Hydrolase"/>
    <property type="match status" value="1"/>
</dbReference>
<accession>A0A286UWJ2</accession>
<dbReference type="InterPro" id="IPR036412">
    <property type="entry name" value="HAD-like_sf"/>
</dbReference>
<evidence type="ECO:0000313" key="3">
    <source>
        <dbReference type="EMBL" id="PAV23892.1"/>
    </source>
</evidence>
<dbReference type="SUPFAM" id="SSF56784">
    <property type="entry name" value="HAD-like"/>
    <property type="match status" value="1"/>
</dbReference>
<gene>
    <name evidence="3" type="ORF">PNOK_0096000</name>
</gene>
<dbReference type="InterPro" id="IPR051540">
    <property type="entry name" value="S-2-haloacid_dehalogenase"/>
</dbReference>
<keyword evidence="4" id="KW-1185">Reference proteome</keyword>
<dbReference type="InterPro" id="IPR006328">
    <property type="entry name" value="2-HAD"/>
</dbReference>
<dbReference type="PRINTS" id="PR00413">
    <property type="entry name" value="HADHALOGNASE"/>
</dbReference>
<name>A0A286UWJ2_9AGAM</name>
<evidence type="ECO:0000256" key="1">
    <source>
        <dbReference type="ARBA" id="ARBA00008106"/>
    </source>
</evidence>
<dbReference type="NCBIfam" id="TIGR01428">
    <property type="entry name" value="HAD_type_II"/>
    <property type="match status" value="1"/>
</dbReference>
<dbReference type="SFLD" id="SFLDS00003">
    <property type="entry name" value="Haloacid_Dehalogenase"/>
    <property type="match status" value="1"/>
</dbReference>
<dbReference type="InterPro" id="IPR023198">
    <property type="entry name" value="PGP-like_dom2"/>
</dbReference>
<comment type="caution">
    <text evidence="3">The sequence shown here is derived from an EMBL/GenBank/DDBJ whole genome shotgun (WGS) entry which is preliminary data.</text>
</comment>
<dbReference type="SFLD" id="SFLDG01129">
    <property type="entry name" value="C1.5:_HAD__Beta-PGM__Phosphata"/>
    <property type="match status" value="1"/>
</dbReference>
<comment type="similarity">
    <text evidence="1">Belongs to the HAD-like hydrolase superfamily. S-2-haloalkanoic acid dehalogenase family.</text>
</comment>
<organism evidence="3 4">
    <name type="scientific">Pyrrhoderma noxium</name>
    <dbReference type="NCBI Taxonomy" id="2282107"/>
    <lineage>
        <taxon>Eukaryota</taxon>
        <taxon>Fungi</taxon>
        <taxon>Dikarya</taxon>
        <taxon>Basidiomycota</taxon>
        <taxon>Agaricomycotina</taxon>
        <taxon>Agaricomycetes</taxon>
        <taxon>Hymenochaetales</taxon>
        <taxon>Hymenochaetaceae</taxon>
        <taxon>Pyrrhoderma</taxon>
    </lineage>
</organism>
<dbReference type="Gene3D" id="1.10.150.240">
    <property type="entry name" value="Putative phosphatase, domain 2"/>
    <property type="match status" value="1"/>
</dbReference>
<dbReference type="AlphaFoldDB" id="A0A286UWJ2"/>
<dbReference type="EMBL" id="NBII01000001">
    <property type="protein sequence ID" value="PAV23892.1"/>
    <property type="molecule type" value="Genomic_DNA"/>
</dbReference>
<dbReference type="InterPro" id="IPR006439">
    <property type="entry name" value="HAD-SF_hydro_IA"/>
</dbReference>
<dbReference type="STRING" id="2282107.A0A286UWJ2"/>
<dbReference type="OrthoDB" id="2363873at2759"/>